<accession>A0A8K2A9S4</accession>
<protein>
    <recommendedName>
        <fullName evidence="1">Putative restriction endonuclease domain-containing protein</fullName>
    </recommendedName>
</protein>
<name>A0A8K2A9S4_9CYAN</name>
<dbReference type="AlphaFoldDB" id="A0A8K2A9S4"/>
<dbReference type="PANTHER" id="PTHR36558:SF1">
    <property type="entry name" value="RESTRICTION ENDONUCLEASE DOMAIN-CONTAINING PROTEIN-RELATED"/>
    <property type="match status" value="1"/>
</dbReference>
<proteinExistence type="predicted"/>
<evidence type="ECO:0000313" key="2">
    <source>
        <dbReference type="EMBL" id="NCJ08559.1"/>
    </source>
</evidence>
<dbReference type="InterPro" id="IPR008538">
    <property type="entry name" value="Uma2"/>
</dbReference>
<feature type="domain" description="Putative restriction endonuclease" evidence="1">
    <location>
        <begin position="5"/>
        <end position="89"/>
    </location>
</feature>
<dbReference type="InterPro" id="IPR011335">
    <property type="entry name" value="Restrct_endonuc-II-like"/>
</dbReference>
<dbReference type="InterPro" id="IPR012296">
    <property type="entry name" value="Nuclease_put_TT1808"/>
</dbReference>
<reference evidence="2" key="1">
    <citation type="submission" date="2019-12" db="EMBL/GenBank/DDBJ databases">
        <title>High-Quality draft genome sequences of three cyanobacteria isolated from the limestone walls of the Old Cathedral of Coimbra.</title>
        <authorList>
            <person name="Tiago I."/>
            <person name="Soares F."/>
            <person name="Portugal A."/>
        </authorList>
    </citation>
    <scope>NUCLEOTIDE SEQUENCE [LARGE SCALE GENOMIC DNA]</scope>
    <source>
        <strain evidence="2">C</strain>
    </source>
</reference>
<dbReference type="EMBL" id="WVIC01000057">
    <property type="protein sequence ID" value="NCJ08559.1"/>
    <property type="molecule type" value="Genomic_DNA"/>
</dbReference>
<organism evidence="2 3">
    <name type="scientific">Petrachloros mirabilis ULC683</name>
    <dbReference type="NCBI Taxonomy" id="2781853"/>
    <lineage>
        <taxon>Bacteria</taxon>
        <taxon>Bacillati</taxon>
        <taxon>Cyanobacteriota</taxon>
        <taxon>Cyanophyceae</taxon>
        <taxon>Synechococcales</taxon>
        <taxon>Petrachlorosaceae</taxon>
        <taxon>Petrachloros</taxon>
        <taxon>Petrachloros mirabilis</taxon>
    </lineage>
</organism>
<evidence type="ECO:0000313" key="3">
    <source>
        <dbReference type="Proteomes" id="UP000607397"/>
    </source>
</evidence>
<dbReference type="Pfam" id="PF05685">
    <property type="entry name" value="Uma2"/>
    <property type="match status" value="1"/>
</dbReference>
<dbReference type="PANTHER" id="PTHR36558">
    <property type="entry name" value="GLR1098 PROTEIN"/>
    <property type="match status" value="1"/>
</dbReference>
<dbReference type="SUPFAM" id="SSF52980">
    <property type="entry name" value="Restriction endonuclease-like"/>
    <property type="match status" value="1"/>
</dbReference>
<comment type="caution">
    <text evidence="2">The sequence shown here is derived from an EMBL/GenBank/DDBJ whole genome shotgun (WGS) entry which is preliminary data.</text>
</comment>
<dbReference type="Gene3D" id="3.90.1570.10">
    <property type="entry name" value="tt1808, chain A"/>
    <property type="match status" value="1"/>
</dbReference>
<gene>
    <name evidence="2" type="ORF">GS597_19005</name>
</gene>
<evidence type="ECO:0000259" key="1">
    <source>
        <dbReference type="Pfam" id="PF05685"/>
    </source>
</evidence>
<dbReference type="CDD" id="cd06260">
    <property type="entry name" value="DUF820-like"/>
    <property type="match status" value="1"/>
</dbReference>
<sequence>MVPRDRSDRYVKRYPKLISEVLSPSTEEFDRGAKFEDYQSLNSLEEYVLISQDEMQVECRRRVAANSDEWETKIYGKRELVVLQSIGLEVAITNLYHGFNR</sequence>
<keyword evidence="3" id="KW-1185">Reference proteome</keyword>
<dbReference type="Proteomes" id="UP000607397">
    <property type="component" value="Unassembled WGS sequence"/>
</dbReference>